<protein>
    <submittedName>
        <fullName evidence="6">2-isopropylmalate synthase</fullName>
        <ecNumber evidence="6">2.3.3.13</ecNumber>
    </submittedName>
</protein>
<dbReference type="GO" id="GO:0004410">
    <property type="term" value="F:homocitrate synthase activity"/>
    <property type="evidence" value="ECO:0007669"/>
    <property type="project" value="UniProtKB-EC"/>
</dbReference>
<dbReference type="PROSITE" id="PS00816">
    <property type="entry name" value="AIPM_HOMOCIT_SYNTH_2"/>
    <property type="match status" value="1"/>
</dbReference>
<dbReference type="Gene3D" id="3.20.20.70">
    <property type="entry name" value="Aldolase class I"/>
    <property type="match status" value="1"/>
</dbReference>
<proteinExistence type="inferred from homology"/>
<dbReference type="EMBL" id="MT631608">
    <property type="protein sequence ID" value="QNO55271.1"/>
    <property type="molecule type" value="Genomic_DNA"/>
</dbReference>
<evidence type="ECO:0000259" key="5">
    <source>
        <dbReference type="PROSITE" id="PS50991"/>
    </source>
</evidence>
<comment type="catalytic activity">
    <reaction evidence="3">
        <text>acetyl-CoA + 2-oxoglutarate + H2O = (2R)-homocitrate + CoA + H(+)</text>
        <dbReference type="Rhea" id="RHEA:12929"/>
        <dbReference type="ChEBI" id="CHEBI:15377"/>
        <dbReference type="ChEBI" id="CHEBI:15378"/>
        <dbReference type="ChEBI" id="CHEBI:16810"/>
        <dbReference type="ChEBI" id="CHEBI:57287"/>
        <dbReference type="ChEBI" id="CHEBI:57288"/>
        <dbReference type="ChEBI" id="CHEBI:58884"/>
        <dbReference type="EC" id="2.3.3.14"/>
    </reaction>
    <physiologicalReaction direction="left-to-right" evidence="3">
        <dbReference type="Rhea" id="RHEA:12930"/>
    </physiologicalReaction>
</comment>
<dbReference type="InterPro" id="IPR013785">
    <property type="entry name" value="Aldolase_TIM"/>
</dbReference>
<dbReference type="InterPro" id="IPR002034">
    <property type="entry name" value="AIPM/Hcit_synth_CS"/>
</dbReference>
<comment type="similarity">
    <text evidence="1 4">Belongs to the alpha-IPM synthase/homocitrate synthase family.</text>
</comment>
<sequence length="373" mass="40973">MNKIIINDTTLRDGEQSAGVVFNREEKLHIAQMLDAIGVQEIEAGIPAMGNDEQATIKAIIGLGLKAEMSTWNRVAIPDIKASAKCGVKRVSIAVPVSDIHLKYILNKGRDWVLEETKKVIEYAKEEGFYVCVGAVDASRSAEEFLMQFARTIRDCGADRLRFDDTVGILDPFQTSELINKLRTEIDIDIEIHCHNDFGMATANTLAAVRAGARYASVTVNGLGERAGNAALEEVVMALKHIAGTDLGFDTARFHELSEYVAKAALHTIPVSKPIVGSDIFAHESGVHVDGILKNHLTYEPFAPGEVGLERAIVIGKHSGSHAIRYVFEKRGINLTREEADAILGMVRIAAENTKKALSEDELMRLYQMYKAR</sequence>
<dbReference type="GO" id="GO:0019752">
    <property type="term" value="P:carboxylic acid metabolic process"/>
    <property type="evidence" value="ECO:0007669"/>
    <property type="project" value="InterPro"/>
</dbReference>
<dbReference type="Pfam" id="PF22617">
    <property type="entry name" value="HCS_D2"/>
    <property type="match status" value="1"/>
</dbReference>
<dbReference type="AlphaFoldDB" id="A0A7G9Z4T7"/>
<evidence type="ECO:0000256" key="1">
    <source>
        <dbReference type="ARBA" id="ARBA00006154"/>
    </source>
</evidence>
<evidence type="ECO:0000313" key="6">
    <source>
        <dbReference type="EMBL" id="QNO55271.1"/>
    </source>
</evidence>
<dbReference type="InterPro" id="IPR054691">
    <property type="entry name" value="LeuA/HCS_post-cat"/>
</dbReference>
<organism evidence="6">
    <name type="scientific">Candidatus Methanophaga sp. ANME-1 ERB7</name>
    <dbReference type="NCBI Taxonomy" id="2759913"/>
    <lineage>
        <taxon>Archaea</taxon>
        <taxon>Methanobacteriati</taxon>
        <taxon>Methanobacteriota</taxon>
        <taxon>Stenosarchaea group</taxon>
        <taxon>Methanomicrobia</taxon>
        <taxon>Candidatus Methanophagales</taxon>
        <taxon>Candidatus Methanophagaceae</taxon>
        <taxon>Candidatus Methanophaga</taxon>
    </lineage>
</organism>
<dbReference type="PANTHER" id="PTHR42880:SF1">
    <property type="entry name" value="ISOPROPYLMALATE_HOMOCITRATE_CITRAMALATE SYNTHASE FAMILY PROTEIN"/>
    <property type="match status" value="1"/>
</dbReference>
<feature type="domain" description="Pyruvate carboxyltransferase" evidence="5">
    <location>
        <begin position="4"/>
        <end position="255"/>
    </location>
</feature>
<evidence type="ECO:0000256" key="3">
    <source>
        <dbReference type="ARBA" id="ARBA00048363"/>
    </source>
</evidence>
<dbReference type="PANTHER" id="PTHR42880">
    <property type="entry name" value="HOMOCITRATE SYNTHASE"/>
    <property type="match status" value="1"/>
</dbReference>
<dbReference type="PROSITE" id="PS00815">
    <property type="entry name" value="AIPM_HOMOCIT_SYNTH_1"/>
    <property type="match status" value="1"/>
</dbReference>
<dbReference type="PROSITE" id="PS50991">
    <property type="entry name" value="PYR_CT"/>
    <property type="match status" value="1"/>
</dbReference>
<dbReference type="EMBL" id="MT631690">
    <property type="protein sequence ID" value="QNO57492.1"/>
    <property type="molecule type" value="Genomic_DNA"/>
</dbReference>
<evidence type="ECO:0000256" key="4">
    <source>
        <dbReference type="RuleBase" id="RU003523"/>
    </source>
</evidence>
<keyword evidence="2 4" id="KW-0808">Transferase</keyword>
<evidence type="ECO:0000256" key="2">
    <source>
        <dbReference type="ARBA" id="ARBA00022679"/>
    </source>
</evidence>
<keyword evidence="6" id="KW-0012">Acyltransferase</keyword>
<reference evidence="6" key="1">
    <citation type="submission" date="2020-06" db="EMBL/GenBank/DDBJ databases">
        <title>Unique genomic features of the anaerobic methanotrophic archaea.</title>
        <authorList>
            <person name="Chadwick G.L."/>
            <person name="Skennerton C.T."/>
            <person name="Laso-Perez R."/>
            <person name="Leu A.O."/>
            <person name="Speth D.R."/>
            <person name="Yu H."/>
            <person name="Morgan-Lang C."/>
            <person name="Hatzenpichler R."/>
            <person name="Goudeau D."/>
            <person name="Malmstrom R."/>
            <person name="Brazelton W.J."/>
            <person name="Woyke T."/>
            <person name="Hallam S.J."/>
            <person name="Tyson G.W."/>
            <person name="Wegener G."/>
            <person name="Boetius A."/>
            <person name="Orphan V."/>
        </authorList>
    </citation>
    <scope>NUCLEOTIDE SEQUENCE</scope>
</reference>
<dbReference type="EC" id="2.3.3.13" evidence="6"/>
<dbReference type="NCBIfam" id="TIGR02660">
    <property type="entry name" value="nifV_homocitr"/>
    <property type="match status" value="1"/>
</dbReference>
<dbReference type="GO" id="GO:0003852">
    <property type="term" value="F:2-isopropylmalate synthase activity"/>
    <property type="evidence" value="ECO:0007669"/>
    <property type="project" value="UniProtKB-EC"/>
</dbReference>
<dbReference type="Gene3D" id="1.10.238.260">
    <property type="match status" value="1"/>
</dbReference>
<evidence type="ECO:0000313" key="7">
    <source>
        <dbReference type="EMBL" id="QNO57492.1"/>
    </source>
</evidence>
<gene>
    <name evidence="6" type="ORF">NKHFOMCA_00014</name>
    <name evidence="7" type="ORF">PBOADKMI_00037</name>
</gene>
<dbReference type="CDD" id="cd07939">
    <property type="entry name" value="DRE_TIM_NifV"/>
    <property type="match status" value="1"/>
</dbReference>
<name>A0A7G9Z4T7_9EURY</name>
<dbReference type="InterPro" id="IPR013477">
    <property type="entry name" value="NifV/FrbC"/>
</dbReference>
<dbReference type="Pfam" id="PF00682">
    <property type="entry name" value="HMGL-like"/>
    <property type="match status" value="1"/>
</dbReference>
<dbReference type="SUPFAM" id="SSF51569">
    <property type="entry name" value="Aldolase"/>
    <property type="match status" value="1"/>
</dbReference>
<dbReference type="InterPro" id="IPR000891">
    <property type="entry name" value="PYR_CT"/>
</dbReference>
<accession>A0A7G9Z4T7</accession>